<dbReference type="GO" id="GO:0006457">
    <property type="term" value="P:protein folding"/>
    <property type="evidence" value="ECO:0007669"/>
    <property type="project" value="InterPro"/>
</dbReference>
<evidence type="ECO:0000256" key="1">
    <source>
        <dbReference type="ARBA" id="ARBA00009054"/>
    </source>
</evidence>
<name>A0A0D5ZJA8_9BACT</name>
<dbReference type="PRINTS" id="PR00773">
    <property type="entry name" value="GRPEPROTEIN"/>
</dbReference>
<dbReference type="GO" id="GO:0000774">
    <property type="term" value="F:adenyl-nucleotide exchange factor activity"/>
    <property type="evidence" value="ECO:0007669"/>
    <property type="project" value="InterPro"/>
</dbReference>
<evidence type="ECO:0000256" key="5">
    <source>
        <dbReference type="SAM" id="Coils"/>
    </source>
</evidence>
<dbReference type="PANTHER" id="PTHR21237:SF23">
    <property type="entry name" value="GRPE PROTEIN HOMOLOG, MITOCHONDRIAL"/>
    <property type="match status" value="1"/>
</dbReference>
<dbReference type="InterPro" id="IPR000740">
    <property type="entry name" value="GrpE"/>
</dbReference>
<keyword evidence="3" id="KW-0963">Cytoplasm</keyword>
<evidence type="ECO:0000256" key="3">
    <source>
        <dbReference type="HAMAP-Rule" id="MF_01151"/>
    </source>
</evidence>
<keyword evidence="3" id="KW-0346">Stress response</keyword>
<feature type="coiled-coil region" evidence="5">
    <location>
        <begin position="94"/>
        <end position="172"/>
    </location>
</feature>
<proteinExistence type="inferred from homology"/>
<dbReference type="GO" id="GO:0042803">
    <property type="term" value="F:protein homodimerization activity"/>
    <property type="evidence" value="ECO:0007669"/>
    <property type="project" value="InterPro"/>
</dbReference>
<comment type="function">
    <text evidence="3">Participates actively in the response to hyperosmotic and heat shock by preventing the aggregation of stress-denatured proteins, in association with DnaK and GrpE. It is the nucleotide exchange factor for DnaK and may function as a thermosensor. Unfolded proteins bind initially to DnaJ; upon interaction with the DnaJ-bound protein, DnaK hydrolyzes its bound ATP, resulting in the formation of a stable complex. GrpE releases ADP from DnaK; ATP binding to DnaK triggers the release of the substrate protein, thus completing the reaction cycle. Several rounds of ATP-dependent interactions between DnaJ, DnaK and GrpE are required for fully efficient folding.</text>
</comment>
<protein>
    <recommendedName>
        <fullName evidence="3">Protein GrpE</fullName>
    </recommendedName>
    <alternativeName>
        <fullName evidence="3">HSP-70 cofactor</fullName>
    </alternativeName>
</protein>
<dbReference type="InterPro" id="IPR013805">
    <property type="entry name" value="GrpE_CC"/>
</dbReference>
<evidence type="ECO:0000313" key="6">
    <source>
        <dbReference type="EMBL" id="AKA49817.1"/>
    </source>
</evidence>
<dbReference type="GO" id="GO:0003755">
    <property type="term" value="F:peptidyl-prolyl cis-trans isomerase activity"/>
    <property type="evidence" value="ECO:0007669"/>
    <property type="project" value="InterPro"/>
</dbReference>
<dbReference type="GO" id="GO:0005737">
    <property type="term" value="C:cytoplasm"/>
    <property type="evidence" value="ECO:0007669"/>
    <property type="project" value="UniProtKB-SubCell"/>
</dbReference>
<dbReference type="EMBL" id="CP011021">
    <property type="protein sequence ID" value="AKA49817.1"/>
    <property type="molecule type" value="Genomic_DNA"/>
</dbReference>
<comment type="subcellular location">
    <subcellularLocation>
        <location evidence="3">Cytoplasm</location>
    </subcellularLocation>
</comment>
<dbReference type="Pfam" id="PF01025">
    <property type="entry name" value="GrpE"/>
    <property type="match status" value="1"/>
</dbReference>
<dbReference type="GO" id="GO:0051082">
    <property type="term" value="F:unfolded protein binding"/>
    <property type="evidence" value="ECO:0007669"/>
    <property type="project" value="TreeGrafter"/>
</dbReference>
<reference evidence="6 7" key="1">
    <citation type="journal article" date="2015" name="Genome Announc.">
        <title>Complete Genome Sequence of Mycoplasma meleagridis, a Possible Emerging Pathogen in Chickens.</title>
        <authorList>
            <person name="Abolnik C."/>
        </authorList>
    </citation>
    <scope>NUCLEOTIDE SEQUENCE [LARGE SCALE GENOMIC DNA]</scope>
    <source>
        <strain evidence="6 7">B2096 8B</strain>
    </source>
</reference>
<organism evidence="7">
    <name type="scientific">Mycoplasmopsis gallinacea</name>
    <dbReference type="NCBI Taxonomy" id="29556"/>
    <lineage>
        <taxon>Bacteria</taxon>
        <taxon>Bacillati</taxon>
        <taxon>Mycoplasmatota</taxon>
        <taxon>Mycoplasmoidales</taxon>
        <taxon>Metamycoplasmataceae</taxon>
        <taxon>Mycoplasmopsis</taxon>
    </lineage>
</organism>
<dbReference type="SUPFAM" id="SSF54534">
    <property type="entry name" value="FKBP-like"/>
    <property type="match status" value="1"/>
</dbReference>
<evidence type="ECO:0000256" key="4">
    <source>
        <dbReference type="RuleBase" id="RU004478"/>
    </source>
</evidence>
<evidence type="ECO:0000313" key="7">
    <source>
        <dbReference type="Proteomes" id="UP000032722"/>
    </source>
</evidence>
<dbReference type="PATRIC" id="fig|29556.3.peg.161"/>
<gene>
    <name evidence="3" type="primary">grpE</name>
    <name evidence="6" type="ORF">VO56_00815</name>
</gene>
<dbReference type="Gene3D" id="2.30.22.10">
    <property type="entry name" value="Head domain of nucleotide exchange factor GrpE"/>
    <property type="match status" value="1"/>
</dbReference>
<dbReference type="SUPFAM" id="SSF51064">
    <property type="entry name" value="Head domain of nucleotide exchange factor GrpE"/>
    <property type="match status" value="1"/>
</dbReference>
<dbReference type="GO" id="GO:0051087">
    <property type="term" value="F:protein-folding chaperone binding"/>
    <property type="evidence" value="ECO:0007669"/>
    <property type="project" value="InterPro"/>
</dbReference>
<evidence type="ECO:0000256" key="2">
    <source>
        <dbReference type="ARBA" id="ARBA00023186"/>
    </source>
</evidence>
<dbReference type="Gene3D" id="3.10.50.40">
    <property type="match status" value="1"/>
</dbReference>
<dbReference type="SUPFAM" id="SSF58014">
    <property type="entry name" value="Coiled-coil domain of nucleotide exchange factor GrpE"/>
    <property type="match status" value="1"/>
</dbReference>
<dbReference type="KEGG" id="mgb:VO56_00815"/>
<comment type="similarity">
    <text evidence="1 3 4">Belongs to the GrpE family.</text>
</comment>
<dbReference type="HAMAP" id="MF_01151">
    <property type="entry name" value="GrpE"/>
    <property type="match status" value="1"/>
</dbReference>
<sequence>MFNRNNKEHLKIGDKLSGYFEMLANGEVISKYSGEKQIELGKDEYLPKFDKLLVNRKIYKNMEVKFTFPKNYEDELVAGKSVIITIIDLKVSHKKHFEMKINEKDEKVAELEKELAKVQSQLVIKEKELMLQAEAFKRKAEEFQSLAKAQLDQEIEKRVAKYEAEKKEAKKYALSSFVEDLMEPFNNFVLAAKSGENSDDITLRNYCIGFDIVKRQFENVFANNDVTVIYPEVGQSFNAHEQEAIDVVENSNLANEEIVKVVRFGVKVGDRVVKPATVIINKNLAN</sequence>
<accession>A0A0D5ZJA8</accession>
<keyword evidence="5" id="KW-0175">Coiled coil</keyword>
<comment type="subunit">
    <text evidence="3">Homodimer.</text>
</comment>
<dbReference type="InterPro" id="IPR046357">
    <property type="entry name" value="PPIase_dom_sf"/>
</dbReference>
<dbReference type="Gene3D" id="3.90.20.20">
    <property type="match status" value="1"/>
</dbReference>
<dbReference type="Proteomes" id="UP000032722">
    <property type="component" value="Chromosome"/>
</dbReference>
<dbReference type="InterPro" id="IPR009012">
    <property type="entry name" value="GrpE_head"/>
</dbReference>
<dbReference type="HOGENOM" id="CLU_070790_0_0_14"/>
<dbReference type="AlphaFoldDB" id="A0A0D5ZJA8"/>
<dbReference type="PANTHER" id="PTHR21237">
    <property type="entry name" value="GRPE PROTEIN"/>
    <property type="match status" value="1"/>
</dbReference>
<keyword evidence="2 3" id="KW-0143">Chaperone</keyword>